<feature type="compositionally biased region" description="Basic and acidic residues" evidence="13">
    <location>
        <begin position="1"/>
        <end position="10"/>
    </location>
</feature>
<organism evidence="16 17">
    <name type="scientific">Magnusiomyces paraingens</name>
    <dbReference type="NCBI Taxonomy" id="2606893"/>
    <lineage>
        <taxon>Eukaryota</taxon>
        <taxon>Fungi</taxon>
        <taxon>Dikarya</taxon>
        <taxon>Ascomycota</taxon>
        <taxon>Saccharomycotina</taxon>
        <taxon>Dipodascomycetes</taxon>
        <taxon>Dipodascales</taxon>
        <taxon>Dipodascaceae</taxon>
        <taxon>Magnusiomyces</taxon>
    </lineage>
</organism>
<feature type="region of interest" description="Disordered" evidence="13">
    <location>
        <begin position="983"/>
        <end position="1018"/>
    </location>
</feature>
<feature type="region of interest" description="Disordered" evidence="13">
    <location>
        <begin position="1"/>
        <end position="219"/>
    </location>
</feature>
<evidence type="ECO:0000256" key="12">
    <source>
        <dbReference type="PIRNR" id="PIRNR037104"/>
    </source>
</evidence>
<comment type="catalytic activity">
    <reaction evidence="11">
        <text>N(6),N(6)-dimethyl-L-lysyl(4)-[histone H3] + S-adenosyl-L-methionine = N(6),N(6),N(6)-trimethyl-L-lysyl(4)-[histone H3] + S-adenosyl-L-homocysteine + H(+)</text>
        <dbReference type="Rhea" id="RHEA:60272"/>
        <dbReference type="Rhea" id="RHEA-COMP:15537"/>
        <dbReference type="Rhea" id="RHEA-COMP:15540"/>
        <dbReference type="ChEBI" id="CHEBI:15378"/>
        <dbReference type="ChEBI" id="CHEBI:57856"/>
        <dbReference type="ChEBI" id="CHEBI:59789"/>
        <dbReference type="ChEBI" id="CHEBI:61961"/>
        <dbReference type="ChEBI" id="CHEBI:61976"/>
    </reaction>
</comment>
<keyword evidence="17" id="KW-1185">Reference proteome</keyword>
<feature type="compositionally biased region" description="Basic and acidic residues" evidence="13">
    <location>
        <begin position="812"/>
        <end position="837"/>
    </location>
</feature>
<dbReference type="EMBL" id="CABVLU010000004">
    <property type="protein sequence ID" value="VVT57170.1"/>
    <property type="molecule type" value="Genomic_DNA"/>
</dbReference>
<dbReference type="SMART" id="SM00317">
    <property type="entry name" value="SET"/>
    <property type="match status" value="1"/>
</dbReference>
<dbReference type="Proteomes" id="UP000398389">
    <property type="component" value="Unassembled WGS sequence"/>
</dbReference>
<feature type="domain" description="SET" evidence="14">
    <location>
        <begin position="1048"/>
        <end position="1165"/>
    </location>
</feature>
<feature type="compositionally biased region" description="Basic and acidic residues" evidence="13">
    <location>
        <begin position="672"/>
        <end position="684"/>
    </location>
</feature>
<evidence type="ECO:0000256" key="7">
    <source>
        <dbReference type="ARBA" id="ARBA00022853"/>
    </source>
</evidence>
<dbReference type="PIRSF" id="PIRSF037104">
    <property type="entry name" value="Histone_H3-K4_mtfrase_Set1_fun"/>
    <property type="match status" value="1"/>
</dbReference>
<evidence type="ECO:0000256" key="3">
    <source>
        <dbReference type="ARBA" id="ARBA00015839"/>
    </source>
</evidence>
<evidence type="ECO:0000259" key="15">
    <source>
        <dbReference type="PROSITE" id="PS50868"/>
    </source>
</evidence>
<keyword evidence="8 12" id="KW-0539">Nucleus</keyword>
<dbReference type="PANTHER" id="PTHR45814:SF2">
    <property type="entry name" value="HISTONE-LYSINE N-METHYLTRANSFERASE SETD1"/>
    <property type="match status" value="1"/>
</dbReference>
<dbReference type="AlphaFoldDB" id="A0A5E8C2F1"/>
<feature type="compositionally biased region" description="Polar residues" evidence="13">
    <location>
        <begin position="752"/>
        <end position="765"/>
    </location>
</feature>
<feature type="compositionally biased region" description="Low complexity" evidence="13">
    <location>
        <begin position="23"/>
        <end position="80"/>
    </location>
</feature>
<feature type="compositionally biased region" description="Low complexity" evidence="13">
    <location>
        <begin position="995"/>
        <end position="1010"/>
    </location>
</feature>
<dbReference type="GeneID" id="43584383"/>
<dbReference type="InterPro" id="IPR024657">
    <property type="entry name" value="COMPASS_Set1_N-SET"/>
</dbReference>
<evidence type="ECO:0000256" key="5">
    <source>
        <dbReference type="ARBA" id="ARBA00022679"/>
    </source>
</evidence>
<proteinExistence type="predicted"/>
<reference evidence="16 17" key="1">
    <citation type="submission" date="2019-09" db="EMBL/GenBank/DDBJ databases">
        <authorList>
            <person name="Brejova B."/>
        </authorList>
    </citation>
    <scope>NUCLEOTIDE SEQUENCE [LARGE SCALE GENOMIC DNA]</scope>
</reference>
<dbReference type="GO" id="GO:0140999">
    <property type="term" value="F:histone H3K4 trimethyltransferase activity"/>
    <property type="evidence" value="ECO:0007669"/>
    <property type="project" value="UniProtKB-EC"/>
</dbReference>
<feature type="region of interest" description="Disordered" evidence="13">
    <location>
        <begin position="798"/>
        <end position="841"/>
    </location>
</feature>
<evidence type="ECO:0000256" key="1">
    <source>
        <dbReference type="ARBA" id="ARBA00004123"/>
    </source>
</evidence>
<evidence type="ECO:0000256" key="10">
    <source>
        <dbReference type="ARBA" id="ARBA00047583"/>
    </source>
</evidence>
<feature type="compositionally biased region" description="Basic and acidic residues" evidence="13">
    <location>
        <begin position="769"/>
        <end position="780"/>
    </location>
</feature>
<dbReference type="InterPro" id="IPR046341">
    <property type="entry name" value="SET_dom_sf"/>
</dbReference>
<protein>
    <recommendedName>
        <fullName evidence="3 12">Histone-lysine N-methyltransferase, H3 lysine-4 specific</fullName>
        <ecNumber evidence="2 12">2.1.1.354</ecNumber>
    </recommendedName>
</protein>
<evidence type="ECO:0000259" key="14">
    <source>
        <dbReference type="PROSITE" id="PS50280"/>
    </source>
</evidence>
<evidence type="ECO:0000313" key="16">
    <source>
        <dbReference type="EMBL" id="VVT57170.1"/>
    </source>
</evidence>
<keyword evidence="12" id="KW-0158">Chromosome</keyword>
<keyword evidence="4 12" id="KW-0489">Methyltransferase</keyword>
<dbReference type="SMART" id="SM00508">
    <property type="entry name" value="PostSET"/>
    <property type="match status" value="1"/>
</dbReference>
<gene>
    <name evidence="16" type="ORF">SAPINGB_P005569</name>
</gene>
<feature type="compositionally biased region" description="Basic and acidic residues" evidence="13">
    <location>
        <begin position="83"/>
        <end position="101"/>
    </location>
</feature>
<dbReference type="SUPFAM" id="SSF82199">
    <property type="entry name" value="SET domain"/>
    <property type="match status" value="1"/>
</dbReference>
<dbReference type="PANTHER" id="PTHR45814">
    <property type="entry name" value="HISTONE-LYSINE N-METHYLTRANSFERASE SETD1"/>
    <property type="match status" value="1"/>
</dbReference>
<feature type="compositionally biased region" description="Low complexity" evidence="13">
    <location>
        <begin position="140"/>
        <end position="155"/>
    </location>
</feature>
<keyword evidence="5 12" id="KW-0808">Transferase</keyword>
<evidence type="ECO:0000256" key="9">
    <source>
        <dbReference type="ARBA" id="ARBA00047571"/>
    </source>
</evidence>
<comment type="catalytic activity">
    <reaction evidence="10">
        <text>N(6)-methyl-L-lysyl(4)-[histone H3] + S-adenosyl-L-methionine = N(6),N(6)-dimethyl-L-lysyl(4)-[histone H3] + S-adenosyl-L-homocysteine + H(+)</text>
        <dbReference type="Rhea" id="RHEA:60268"/>
        <dbReference type="Rhea" id="RHEA-COMP:15540"/>
        <dbReference type="Rhea" id="RHEA-COMP:15543"/>
        <dbReference type="ChEBI" id="CHEBI:15378"/>
        <dbReference type="ChEBI" id="CHEBI:57856"/>
        <dbReference type="ChEBI" id="CHEBI:59789"/>
        <dbReference type="ChEBI" id="CHEBI:61929"/>
        <dbReference type="ChEBI" id="CHEBI:61976"/>
    </reaction>
</comment>
<feature type="compositionally biased region" description="Acidic residues" evidence="13">
    <location>
        <begin position="634"/>
        <end position="644"/>
    </location>
</feature>
<evidence type="ECO:0000256" key="6">
    <source>
        <dbReference type="ARBA" id="ARBA00022691"/>
    </source>
</evidence>
<dbReference type="InterPro" id="IPR001214">
    <property type="entry name" value="SET_dom"/>
</dbReference>
<feature type="compositionally biased region" description="Polar residues" evidence="13">
    <location>
        <begin position="646"/>
        <end position="663"/>
    </location>
</feature>
<feature type="compositionally biased region" description="Basic and acidic residues" evidence="13">
    <location>
        <begin position="158"/>
        <end position="173"/>
    </location>
</feature>
<feature type="compositionally biased region" description="Basic and acidic residues" evidence="13">
    <location>
        <begin position="983"/>
        <end position="993"/>
    </location>
</feature>
<dbReference type="OrthoDB" id="308383at2759"/>
<dbReference type="PROSITE" id="PS51572">
    <property type="entry name" value="SAM_MT43_1"/>
    <property type="match status" value="1"/>
</dbReference>
<dbReference type="Gene3D" id="2.170.270.10">
    <property type="entry name" value="SET domain"/>
    <property type="match status" value="1"/>
</dbReference>
<feature type="domain" description="Post-SET" evidence="15">
    <location>
        <begin position="1174"/>
        <end position="1190"/>
    </location>
</feature>
<dbReference type="PROSITE" id="PS50868">
    <property type="entry name" value="POST_SET"/>
    <property type="match status" value="1"/>
</dbReference>
<name>A0A5E8C2F1_9ASCO</name>
<dbReference type="GO" id="GO:0032259">
    <property type="term" value="P:methylation"/>
    <property type="evidence" value="ECO:0007669"/>
    <property type="project" value="UniProtKB-KW"/>
</dbReference>
<comment type="function">
    <text evidence="12">Catalytic component of the COMPASS (Set1C) complex that specifically mono-, di- and trimethylates histone H3 to form H3K4me1/2/3. COMPASS recognizes ubiquitinated H2B on one face of the nucleosome which stimulates the methylation of H3 on the opposing face.</text>
</comment>
<sequence length="1190" mass="134707">MPSSHDEKFDLATFFPDRKKGSRYSSSSSSLRRSSSSSSSSSSKFRPRSSSSSSSSSLLSSSRHTKSSSSNGQLHSSSTSNHRTYDERLPPTGSRDTDKRSSLIIDSKTWRDTPKTFSKNDLFFHKLKQKPEEPQSHYLPSPQSSSTSSTSISTPNGESKRSIKQQEVHDHKNLNPTKRANYQTVYDPDLSRTKSGGSKPKVRYNGEGQPDPTDPRFYKGIRYTRSKGGKKEYLKSCVVPIFIKDENTIAPPPDTKLLMSGLSTLTKKSTIMYKLLEYGPVSDLEMAHDQTSGEFLGVCCFKFDGELSISNKIANRLIANNQSVFIDAKKPFIQFDEKGLVKERIIHDIIKTKKEYYSVSKELRESPGTFRDLNKAAHGQDDKPGSHKEVKPGIVRRRMSLKSGKLPVFFEVLEPCIFISNHYISTRVKIMPIVTWFSKQTEAIFVCPRFFIIVFRDQWVARKCFKEKNNTQFGQNVVLMKLFLSGLTDIEANEAFEANEAVERESKLLRDQLKKKEQEKNARNLLPPAIPAEIKRSQPDYTDRPSSHLLMESQVSPHKSRIPITSTSSTTAEISVEEKSPSSNRFNPLPSSVLSLPRFKRKSTITTSSKLQLTPAASREKVSARPMNHGLNDDSSDEEDDDSESATQTPIYPQAASDTSESTAFGKPESFPLKEPEKSPKGSNEEEEPLISKLNKSKRRNLKEFLHYTSSEGESDDDDDLPVSRQHKKLKHNIDDTLKTPRQLKNKLKSAPTDSQITPEESPTNDALEEVKEDKHRQIFEKDGEILTNVLVPLISPEEESEDEKRKRPKLKKLEESSKTETIKSPKSEELDDKDVSENYDPEWDGMFEEHSISQEIMNPRLDWEPSKGRMEPVCMDDFSTLLDLDGFQSFVKDDEDFELLKQVLKGVESEDIGPVDFWCWNQKEMKSVNYGRESVGKPLLVENGIEETLRWSSKTGASRSDGFKRIADKDKAAYLPHRRKIHEPIDTIREEPDTSTASTAAAAAGGSNSRHNRASNRRLANDISLQKQMLSSETDILNFNQLKKRKKPVKFARSAIHNWGLYAIEPITANDMIIEYVGEVVRQKVAELREKKYLRSGIGSSYLFRIDEQTVIDATKLGGIARFINHSCTPSCTAKIIKVEGKKRIVIYALRDIQANEELTYDYKFEREVNDEERIPCLCGSSGCKGYLN</sequence>
<dbReference type="InterPro" id="IPR003616">
    <property type="entry name" value="Post-SET_dom"/>
</dbReference>
<dbReference type="Pfam" id="PF11764">
    <property type="entry name" value="N-SET"/>
    <property type="match status" value="1"/>
</dbReference>
<evidence type="ECO:0000313" key="17">
    <source>
        <dbReference type="Proteomes" id="UP000398389"/>
    </source>
</evidence>
<dbReference type="GO" id="GO:0048188">
    <property type="term" value="C:Set1C/COMPASS complex"/>
    <property type="evidence" value="ECO:0007669"/>
    <property type="project" value="InterPro"/>
</dbReference>
<evidence type="ECO:0000256" key="2">
    <source>
        <dbReference type="ARBA" id="ARBA00012182"/>
    </source>
</evidence>
<dbReference type="RefSeq" id="XP_031856174.1">
    <property type="nucleotide sequence ID" value="XM_032000283.1"/>
</dbReference>
<feature type="compositionally biased region" description="Polar residues" evidence="13">
    <location>
        <begin position="581"/>
        <end position="593"/>
    </location>
</feature>
<dbReference type="PROSITE" id="PS50280">
    <property type="entry name" value="SET"/>
    <property type="match status" value="1"/>
</dbReference>
<accession>A0A5E8C2F1</accession>
<comment type="catalytic activity">
    <reaction evidence="9 12">
        <text>L-lysyl(4)-[histone H3] + 3 S-adenosyl-L-methionine = N(6),N(6),N(6)-trimethyl-L-lysyl(4)-[histone H3] + 3 S-adenosyl-L-homocysteine + 3 H(+)</text>
        <dbReference type="Rhea" id="RHEA:60260"/>
        <dbReference type="Rhea" id="RHEA-COMP:15537"/>
        <dbReference type="Rhea" id="RHEA-COMP:15547"/>
        <dbReference type="ChEBI" id="CHEBI:15378"/>
        <dbReference type="ChEBI" id="CHEBI:29969"/>
        <dbReference type="ChEBI" id="CHEBI:57856"/>
        <dbReference type="ChEBI" id="CHEBI:59789"/>
        <dbReference type="ChEBI" id="CHEBI:61961"/>
        <dbReference type="EC" id="2.1.1.354"/>
    </reaction>
</comment>
<feature type="compositionally biased region" description="Polar residues" evidence="13">
    <location>
        <begin position="174"/>
        <end position="184"/>
    </location>
</feature>
<dbReference type="Pfam" id="PF00856">
    <property type="entry name" value="SET"/>
    <property type="match status" value="1"/>
</dbReference>
<evidence type="ECO:0000256" key="13">
    <source>
        <dbReference type="SAM" id="MobiDB-lite"/>
    </source>
</evidence>
<keyword evidence="7 12" id="KW-0156">Chromatin regulator</keyword>
<evidence type="ECO:0000256" key="4">
    <source>
        <dbReference type="ARBA" id="ARBA00022603"/>
    </source>
</evidence>
<feature type="region of interest" description="Disordered" evidence="13">
    <location>
        <begin position="605"/>
        <end position="780"/>
    </location>
</feature>
<dbReference type="EC" id="2.1.1.354" evidence="2 12"/>
<evidence type="ECO:0000256" key="11">
    <source>
        <dbReference type="ARBA" id="ARBA00049129"/>
    </source>
</evidence>
<evidence type="ECO:0000256" key="8">
    <source>
        <dbReference type="ARBA" id="ARBA00023242"/>
    </source>
</evidence>
<dbReference type="InterPro" id="IPR044570">
    <property type="entry name" value="Set1-like"/>
</dbReference>
<feature type="compositionally biased region" description="Basic and acidic residues" evidence="13">
    <location>
        <begin position="533"/>
        <end position="546"/>
    </location>
</feature>
<feature type="region of interest" description="Disordered" evidence="13">
    <location>
        <begin position="517"/>
        <end position="593"/>
    </location>
</feature>
<dbReference type="InterPro" id="IPR017111">
    <property type="entry name" value="Set1_fungi"/>
</dbReference>
<comment type="subunit">
    <text evidence="12">Component of the COMPASS (Set1C) complex.</text>
</comment>
<keyword evidence="6 12" id="KW-0949">S-adenosyl-L-methionine</keyword>
<dbReference type="SMART" id="SM01291">
    <property type="entry name" value="N-SET"/>
    <property type="match status" value="1"/>
</dbReference>
<comment type="subcellular location">
    <subcellularLocation>
        <location evidence="1 12">Nucleus</location>
    </subcellularLocation>
</comment>